<reference evidence="1" key="1">
    <citation type="journal article" date="2020" name="Microorganisms">
        <title>Reliable Identification of Environmental Pseudomonas Isolates Using the rpoD Gene.</title>
        <authorList>
            <consortium name="The Broad Institute Genome Sequencing Platform"/>
            <person name="Girard L."/>
            <person name="Lood C."/>
            <person name="Rokni-Zadeh H."/>
            <person name="van Noort V."/>
            <person name="Lavigne R."/>
            <person name="De Mot R."/>
        </authorList>
    </citation>
    <scope>NUCLEOTIDE SEQUENCE</scope>
    <source>
        <strain evidence="1">SWRI10</strain>
    </source>
</reference>
<reference evidence="1" key="2">
    <citation type="submission" date="2020-07" db="EMBL/GenBank/DDBJ databases">
        <authorList>
            <person name="Lood C."/>
            <person name="Girard L."/>
        </authorList>
    </citation>
    <scope>NUCLEOTIDE SEQUENCE</scope>
    <source>
        <strain evidence="1">SWRI10</strain>
    </source>
</reference>
<organism evidence="1">
    <name type="scientific">Pseudomonas urmiensis</name>
    <dbReference type="NCBI Taxonomy" id="2745493"/>
    <lineage>
        <taxon>Bacteria</taxon>
        <taxon>Pseudomonadati</taxon>
        <taxon>Pseudomonadota</taxon>
        <taxon>Gammaproteobacteria</taxon>
        <taxon>Pseudomonadales</taxon>
        <taxon>Pseudomonadaceae</taxon>
        <taxon>Pseudomonas</taxon>
    </lineage>
</organism>
<dbReference type="EMBL" id="JABWRE010000007">
    <property type="protein sequence ID" value="MBC3441269.1"/>
    <property type="molecule type" value="Genomic_DNA"/>
</dbReference>
<comment type="caution">
    <text evidence="1">The sequence shown here is derived from an EMBL/GenBank/DDBJ whole genome shotgun (WGS) entry which is preliminary data.</text>
</comment>
<dbReference type="AlphaFoldDB" id="A0A923FZA9"/>
<dbReference type="Proteomes" id="UP000599879">
    <property type="component" value="Unassembled WGS sequence"/>
</dbReference>
<evidence type="ECO:0000313" key="1">
    <source>
        <dbReference type="EMBL" id="MBC3441269.1"/>
    </source>
</evidence>
<name>A0A923FZA9_9PSED</name>
<dbReference type="RefSeq" id="WP_186554822.1">
    <property type="nucleotide sequence ID" value="NZ_JABWRE020000001.1"/>
</dbReference>
<protein>
    <submittedName>
        <fullName evidence="1">Uncharacterized protein</fullName>
    </submittedName>
</protein>
<proteinExistence type="predicted"/>
<sequence length="103" mass="11884">MLTNKSTFEIFDSTHTLIGRTTAEAELQICGTFLPTQYFKQYENLFRSLEHAANQILLTHADQLEKQIASLNFYATTDTNPENKLTIKDLQIIEGWITFQIIE</sequence>
<accession>A0A923FZA9</accession>
<dbReference type="EMBL" id="JABWRE020000001">
    <property type="protein sequence ID" value="MBV4536785.1"/>
    <property type="molecule type" value="Genomic_DNA"/>
</dbReference>
<gene>
    <name evidence="2" type="ORF">HU737_012400</name>
    <name evidence="1" type="ORF">HU737_11285</name>
</gene>
<evidence type="ECO:0000313" key="2">
    <source>
        <dbReference type="EMBL" id="MBV4536785.1"/>
    </source>
</evidence>
<reference evidence="2" key="3">
    <citation type="submission" date="2021-06" db="EMBL/GenBank/DDBJ databases">
        <title>Updating the genus Pseudomonas: Description of 43 new species and partition of the Pseudomonas putida group.</title>
        <authorList>
            <person name="Girard L."/>
            <person name="Lood C."/>
            <person name="Vandamme P."/>
            <person name="Rokni-Zadeh H."/>
            <person name="Van Noort V."/>
            <person name="Hofte M."/>
            <person name="Lavigne R."/>
            <person name="De Mot R."/>
        </authorList>
    </citation>
    <scope>NUCLEOTIDE SEQUENCE</scope>
    <source>
        <strain evidence="2">SWRI10</strain>
    </source>
</reference>